<dbReference type="Proteomes" id="UP000271866">
    <property type="component" value="Unassembled WGS sequence"/>
</dbReference>
<name>A0A3M4J060_PSEVI</name>
<gene>
    <name evidence="1" type="ORF">ALP98_00911</name>
</gene>
<sequence length="79" mass="8564">MSLKKGKEAVKELLEKIKTAGTADEVTGLTNDALAHITFAELDEKRVRMSRTEGNKLAEQINAAKALRLSELILGICAP</sequence>
<dbReference type="AlphaFoldDB" id="A0A3M4J060"/>
<proteinExistence type="predicted"/>
<dbReference type="EMBL" id="RBRK01000031">
    <property type="protein sequence ID" value="RMQ79027.1"/>
    <property type="molecule type" value="Genomic_DNA"/>
</dbReference>
<accession>A0A3M4J060</accession>
<comment type="caution">
    <text evidence="1">The sequence shown here is derived from an EMBL/GenBank/DDBJ whole genome shotgun (WGS) entry which is preliminary data.</text>
</comment>
<evidence type="ECO:0000313" key="1">
    <source>
        <dbReference type="EMBL" id="RMQ79027.1"/>
    </source>
</evidence>
<evidence type="ECO:0000313" key="2">
    <source>
        <dbReference type="Proteomes" id="UP000271866"/>
    </source>
</evidence>
<protein>
    <submittedName>
        <fullName evidence="1">Uncharacterized protein</fullName>
    </submittedName>
</protein>
<organism evidence="1 2">
    <name type="scientific">Pseudomonas viridiflava</name>
    <name type="common">Phytomonas viridiflava</name>
    <dbReference type="NCBI Taxonomy" id="33069"/>
    <lineage>
        <taxon>Bacteria</taxon>
        <taxon>Pseudomonadati</taxon>
        <taxon>Pseudomonadota</taxon>
        <taxon>Gammaproteobacteria</taxon>
        <taxon>Pseudomonadales</taxon>
        <taxon>Pseudomonadaceae</taxon>
        <taxon>Pseudomonas</taxon>
    </lineage>
</organism>
<reference evidence="1 2" key="1">
    <citation type="submission" date="2018-08" db="EMBL/GenBank/DDBJ databases">
        <title>Recombination of ecologically and evolutionarily significant loci maintains genetic cohesion in the Pseudomonas syringae species complex.</title>
        <authorList>
            <person name="Dillon M."/>
            <person name="Thakur S."/>
            <person name="Almeida R.N.D."/>
            <person name="Weir B.S."/>
            <person name="Guttman D.S."/>
        </authorList>
    </citation>
    <scope>NUCLEOTIDE SEQUENCE [LARGE SCALE GENOMIC DNA]</scope>
    <source>
        <strain evidence="1 2">ICMP 11296</strain>
    </source>
</reference>
<dbReference type="RefSeq" id="WP_058409628.1">
    <property type="nucleotide sequence ID" value="NZ_RBQZ01000070.1"/>
</dbReference>